<evidence type="ECO:0000313" key="2">
    <source>
        <dbReference type="EMBL" id="AEC02305.1"/>
    </source>
</evidence>
<organism evidence="2 3">
    <name type="scientific">Parasphaerochaeta coccoides (strain ATCC BAA-1237 / DSM 17374 / SPN1)</name>
    <name type="common">Sphaerochaeta coccoides</name>
    <dbReference type="NCBI Taxonomy" id="760011"/>
    <lineage>
        <taxon>Bacteria</taxon>
        <taxon>Pseudomonadati</taxon>
        <taxon>Spirochaetota</taxon>
        <taxon>Spirochaetia</taxon>
        <taxon>Spirochaetales</taxon>
        <taxon>Sphaerochaetaceae</taxon>
        <taxon>Parasphaerochaeta</taxon>
    </lineage>
</organism>
<sequence>MTSREAASSTANAKDPINVYPLGSGEQDTGKADFLWRRTDGVQNNTSTVHLKLEHMFSRLIVNLGYDVYERPYCHEGHFRQNTDSDSITTHPSTPV</sequence>
<keyword evidence="3" id="KW-1185">Reference proteome</keyword>
<dbReference type="STRING" id="760011.Spico_1084"/>
<proteinExistence type="predicted"/>
<feature type="region of interest" description="Disordered" evidence="1">
    <location>
        <begin position="77"/>
        <end position="96"/>
    </location>
</feature>
<reference evidence="3" key="1">
    <citation type="submission" date="2011-04" db="EMBL/GenBank/DDBJ databases">
        <title>The complete genome of Spirochaeta coccoides DSM 17374.</title>
        <authorList>
            <person name="Lucas S."/>
            <person name="Copeland A."/>
            <person name="Lapidus A."/>
            <person name="Bruce D."/>
            <person name="Goodwin L."/>
            <person name="Pitluck S."/>
            <person name="Peters L."/>
            <person name="Kyrpides N."/>
            <person name="Mavromatis K."/>
            <person name="Pagani I."/>
            <person name="Ivanova N."/>
            <person name="Ovchinnikova G."/>
            <person name="Lu M."/>
            <person name="Detter J.C."/>
            <person name="Tapia R."/>
            <person name="Han C."/>
            <person name="Land M."/>
            <person name="Hauser L."/>
            <person name="Markowitz V."/>
            <person name="Cheng J.-F."/>
            <person name="Hugenholtz P."/>
            <person name="Woyke T."/>
            <person name="Wu D."/>
            <person name="Spring S."/>
            <person name="Schroeder M."/>
            <person name="Brambilla E."/>
            <person name="Klenk H.-P."/>
            <person name="Eisen J.A."/>
        </authorList>
    </citation>
    <scope>NUCLEOTIDE SEQUENCE [LARGE SCALE GENOMIC DNA]</scope>
    <source>
        <strain evidence="3">ATCC BAA-1237 / DSM 17374 / SPN1</strain>
    </source>
</reference>
<dbReference type="Gene3D" id="2.60.40.2620">
    <property type="entry name" value="Fimbrillin-like"/>
    <property type="match status" value="1"/>
</dbReference>
<dbReference type="HOGENOM" id="CLU_2358226_0_0_12"/>
<dbReference type="KEGG" id="scc:Spico_1084"/>
<dbReference type="Proteomes" id="UP000007939">
    <property type="component" value="Chromosome"/>
</dbReference>
<evidence type="ECO:0000256" key="1">
    <source>
        <dbReference type="SAM" id="MobiDB-lite"/>
    </source>
</evidence>
<accession>F4GKA9</accession>
<dbReference type="InterPro" id="IPR042278">
    <property type="entry name" value="Mfa-like_1_N"/>
</dbReference>
<feature type="compositionally biased region" description="Polar residues" evidence="1">
    <location>
        <begin position="84"/>
        <end position="96"/>
    </location>
</feature>
<dbReference type="EMBL" id="CP002659">
    <property type="protein sequence ID" value="AEC02305.1"/>
    <property type="molecule type" value="Genomic_DNA"/>
</dbReference>
<gene>
    <name evidence="2" type="ordered locus">Spico_1084</name>
</gene>
<feature type="compositionally biased region" description="Polar residues" evidence="1">
    <location>
        <begin position="1"/>
        <end position="12"/>
    </location>
</feature>
<dbReference type="OrthoDB" id="1091951at2"/>
<evidence type="ECO:0000313" key="3">
    <source>
        <dbReference type="Proteomes" id="UP000007939"/>
    </source>
</evidence>
<dbReference type="RefSeq" id="WP_013739700.1">
    <property type="nucleotide sequence ID" value="NC_015436.1"/>
</dbReference>
<dbReference type="AlphaFoldDB" id="F4GKA9"/>
<feature type="region of interest" description="Disordered" evidence="1">
    <location>
        <begin position="1"/>
        <end position="24"/>
    </location>
</feature>
<name>F4GKA9_PARC1</name>
<protein>
    <submittedName>
        <fullName evidence="2">Uncharacterized protein</fullName>
    </submittedName>
</protein>
<reference evidence="2 3" key="2">
    <citation type="journal article" date="2012" name="Stand. Genomic Sci.">
        <title>Complete genome sequence of the termite hindgut bacterium Spirochaeta coccoides type strain (SPN1(T)), reclassification in the genus Sphaerochaeta as Sphaerochaeta coccoides comb. nov. and emendations of the family Spirochaetaceae and the genus Sphaerochaeta.</title>
        <authorList>
            <person name="Abt B."/>
            <person name="Han C."/>
            <person name="Scheuner C."/>
            <person name="Lu M."/>
            <person name="Lapidus A."/>
            <person name="Nolan M."/>
            <person name="Lucas S."/>
            <person name="Hammon N."/>
            <person name="Deshpande S."/>
            <person name="Cheng J.F."/>
            <person name="Tapia R."/>
            <person name="Goodwin L.A."/>
            <person name="Pitluck S."/>
            <person name="Liolios K."/>
            <person name="Pagani I."/>
            <person name="Ivanova N."/>
            <person name="Mavromatis K."/>
            <person name="Mikhailova N."/>
            <person name="Huntemann M."/>
            <person name="Pati A."/>
            <person name="Chen A."/>
            <person name="Palaniappan K."/>
            <person name="Land M."/>
            <person name="Hauser L."/>
            <person name="Brambilla E.M."/>
            <person name="Rohde M."/>
            <person name="Spring S."/>
            <person name="Gronow S."/>
            <person name="Goker M."/>
            <person name="Woyke T."/>
            <person name="Bristow J."/>
            <person name="Eisen J.A."/>
            <person name="Markowitz V."/>
            <person name="Hugenholtz P."/>
            <person name="Kyrpides N.C."/>
            <person name="Klenk H.P."/>
            <person name="Detter J.C."/>
        </authorList>
    </citation>
    <scope>NUCLEOTIDE SEQUENCE [LARGE SCALE GENOMIC DNA]</scope>
    <source>
        <strain evidence="3">ATCC BAA-1237 / DSM 17374 / SPN1</strain>
    </source>
</reference>